<keyword evidence="4" id="KW-0227">DNA damage</keyword>
<proteinExistence type="inferred from homology"/>
<dbReference type="GO" id="GO:0051536">
    <property type="term" value="F:iron-sulfur cluster binding"/>
    <property type="evidence" value="ECO:0007669"/>
    <property type="project" value="UniProtKB-KW"/>
</dbReference>
<keyword evidence="8" id="KW-0234">DNA repair</keyword>
<dbReference type="AlphaFoldDB" id="A0A7L9FGW5"/>
<comment type="cofactor">
    <cofactor evidence="1">
        <name>[4Fe-4S] cluster</name>
        <dbReference type="ChEBI" id="CHEBI:49883"/>
    </cofactor>
</comment>
<dbReference type="GO" id="GO:0006298">
    <property type="term" value="P:mismatch repair"/>
    <property type="evidence" value="ECO:0007669"/>
    <property type="project" value="TreeGrafter"/>
</dbReference>
<keyword evidence="5" id="KW-0378">Hydrolase</keyword>
<dbReference type="InterPro" id="IPR044298">
    <property type="entry name" value="MIG/MutY"/>
</dbReference>
<organism evidence="13 14">
    <name type="scientific">Infirmifilum lucidum</name>
    <dbReference type="NCBI Taxonomy" id="2776706"/>
    <lineage>
        <taxon>Archaea</taxon>
        <taxon>Thermoproteota</taxon>
        <taxon>Thermoprotei</taxon>
        <taxon>Thermofilales</taxon>
        <taxon>Thermofilaceae</taxon>
        <taxon>Infirmifilum</taxon>
    </lineage>
</organism>
<comment type="catalytic activity">
    <reaction evidence="10">
        <text>Hydrolyzes mismatched double-stranded DNA and polynucleotides, releasing free thymine.</text>
        <dbReference type="EC" id="3.2.2.29"/>
    </reaction>
</comment>
<dbReference type="PANTHER" id="PTHR42944:SF1">
    <property type="entry name" value="ADENINE DNA GLYCOSYLASE"/>
    <property type="match status" value="1"/>
</dbReference>
<dbReference type="CDD" id="cd00056">
    <property type="entry name" value="ENDO3c"/>
    <property type="match status" value="1"/>
</dbReference>
<gene>
    <name evidence="13" type="ORF">IG193_09035</name>
</gene>
<name>A0A7L9FGW5_9CREN</name>
<keyword evidence="9" id="KW-0326">Glycosidase</keyword>
<dbReference type="PANTHER" id="PTHR42944">
    <property type="entry name" value="ADENINE DNA GLYCOSYLASE"/>
    <property type="match status" value="1"/>
</dbReference>
<comment type="similarity">
    <text evidence="2">Belongs to the Nth/MutY family.</text>
</comment>
<dbReference type="SMART" id="SM00478">
    <property type="entry name" value="ENDO3c"/>
    <property type="match status" value="1"/>
</dbReference>
<dbReference type="GO" id="GO:0006284">
    <property type="term" value="P:base-excision repair"/>
    <property type="evidence" value="ECO:0007669"/>
    <property type="project" value="InterPro"/>
</dbReference>
<evidence type="ECO:0000256" key="4">
    <source>
        <dbReference type="ARBA" id="ARBA00022763"/>
    </source>
</evidence>
<dbReference type="InterPro" id="IPR023170">
    <property type="entry name" value="HhH_base_excis_C"/>
</dbReference>
<dbReference type="EC" id="3.2.2.29" evidence="11"/>
<evidence type="ECO:0000256" key="8">
    <source>
        <dbReference type="ARBA" id="ARBA00023204"/>
    </source>
</evidence>
<dbReference type="GO" id="GO:0032357">
    <property type="term" value="F:oxidized purine DNA binding"/>
    <property type="evidence" value="ECO:0007669"/>
    <property type="project" value="TreeGrafter"/>
</dbReference>
<evidence type="ECO:0000313" key="14">
    <source>
        <dbReference type="Proteomes" id="UP000594121"/>
    </source>
</evidence>
<evidence type="ECO:0000256" key="5">
    <source>
        <dbReference type="ARBA" id="ARBA00022801"/>
    </source>
</evidence>
<sequence>MEAGLEDIGRIVIEWEKAHWIPYPWRVNRTPYRVLVAEVLLKRTTRQAVAREFPKFIAKFPDIHALYRAPIEEVEEALLHLGLYRQRARQLKEISKVVVEVYGGRIPDDWDALVGIEGIGVYIAGAVLSFGYRKRAPVVDSNVIRLFSRLTGKRYTRAEDMLPLLWGVVPERDHDIFNYGVIDLGAMVCTYRGSRCWECPLAGFCTTARQTGFMRDF</sequence>
<evidence type="ECO:0000256" key="9">
    <source>
        <dbReference type="ARBA" id="ARBA00023295"/>
    </source>
</evidence>
<protein>
    <recommendedName>
        <fullName evidence="11">thymine-DNA glycosylase</fullName>
        <ecNumber evidence="11">3.2.2.29</ecNumber>
    </recommendedName>
</protein>
<dbReference type="Gene3D" id="1.10.1670.10">
    <property type="entry name" value="Helix-hairpin-Helix base-excision DNA repair enzymes (C-terminal)"/>
    <property type="match status" value="1"/>
</dbReference>
<dbReference type="Pfam" id="PF00730">
    <property type="entry name" value="HhH-GPD"/>
    <property type="match status" value="1"/>
</dbReference>
<evidence type="ECO:0000256" key="2">
    <source>
        <dbReference type="ARBA" id="ARBA00008343"/>
    </source>
</evidence>
<dbReference type="SUPFAM" id="SSF48150">
    <property type="entry name" value="DNA-glycosylase"/>
    <property type="match status" value="1"/>
</dbReference>
<dbReference type="KEGG" id="thel:IG193_09035"/>
<dbReference type="RefSeq" id="WP_192818843.1">
    <property type="nucleotide sequence ID" value="NZ_CP062310.1"/>
</dbReference>
<dbReference type="GeneID" id="59150037"/>
<dbReference type="InParanoid" id="A0A7L9FGW5"/>
<keyword evidence="14" id="KW-1185">Reference proteome</keyword>
<evidence type="ECO:0000256" key="6">
    <source>
        <dbReference type="ARBA" id="ARBA00023004"/>
    </source>
</evidence>
<evidence type="ECO:0000256" key="3">
    <source>
        <dbReference type="ARBA" id="ARBA00022723"/>
    </source>
</evidence>
<dbReference type="GO" id="GO:0034039">
    <property type="term" value="F:8-oxo-7,8-dihydroguanine DNA N-glycosylase activity"/>
    <property type="evidence" value="ECO:0007669"/>
    <property type="project" value="TreeGrafter"/>
</dbReference>
<dbReference type="InterPro" id="IPR003265">
    <property type="entry name" value="HhH-GPD_domain"/>
</dbReference>
<evidence type="ECO:0000313" key="13">
    <source>
        <dbReference type="EMBL" id="QOJ78871.1"/>
    </source>
</evidence>
<dbReference type="GO" id="GO:0000701">
    <property type="term" value="F:purine-specific mismatch base pair DNA N-glycosylase activity"/>
    <property type="evidence" value="ECO:0007669"/>
    <property type="project" value="TreeGrafter"/>
</dbReference>
<evidence type="ECO:0000256" key="7">
    <source>
        <dbReference type="ARBA" id="ARBA00023014"/>
    </source>
</evidence>
<dbReference type="EMBL" id="CP062310">
    <property type="protein sequence ID" value="QOJ78871.1"/>
    <property type="molecule type" value="Genomic_DNA"/>
</dbReference>
<reference evidence="13 14" key="1">
    <citation type="submission" date="2020-10" db="EMBL/GenBank/DDBJ databases">
        <title>Thermofilum lucidum 3507LT sp. nov. a novel member of Thermofilaceae family isolated from Chile hot spring, and proposal of description order Thermofilales.</title>
        <authorList>
            <person name="Zayulina K.S."/>
            <person name="Elcheninov A.G."/>
            <person name="Toshchakov S.V."/>
            <person name="Kublanov I.V."/>
        </authorList>
    </citation>
    <scope>NUCLEOTIDE SEQUENCE [LARGE SCALE GENOMIC DNA]</scope>
    <source>
        <strain evidence="13 14">3507LT</strain>
    </source>
</reference>
<keyword evidence="3" id="KW-0479">Metal-binding</keyword>
<dbReference type="GO" id="GO:0035485">
    <property type="term" value="F:adenine/guanine mispair binding"/>
    <property type="evidence" value="ECO:0007669"/>
    <property type="project" value="TreeGrafter"/>
</dbReference>
<evidence type="ECO:0000259" key="12">
    <source>
        <dbReference type="SMART" id="SM00478"/>
    </source>
</evidence>
<evidence type="ECO:0000256" key="10">
    <source>
        <dbReference type="ARBA" id="ARBA00052915"/>
    </source>
</evidence>
<dbReference type="GO" id="GO:0046872">
    <property type="term" value="F:metal ion binding"/>
    <property type="evidence" value="ECO:0007669"/>
    <property type="project" value="UniProtKB-KW"/>
</dbReference>
<keyword evidence="6" id="KW-0408">Iron</keyword>
<dbReference type="InterPro" id="IPR011257">
    <property type="entry name" value="DNA_glycosylase"/>
</dbReference>
<accession>A0A7L9FGW5</accession>
<evidence type="ECO:0000256" key="1">
    <source>
        <dbReference type="ARBA" id="ARBA00001966"/>
    </source>
</evidence>
<dbReference type="Gene3D" id="1.10.340.30">
    <property type="entry name" value="Hypothetical protein, domain 2"/>
    <property type="match status" value="1"/>
</dbReference>
<feature type="domain" description="HhH-GPD" evidence="12">
    <location>
        <begin position="40"/>
        <end position="187"/>
    </location>
</feature>
<dbReference type="FunFam" id="1.10.340.30:FF:000001">
    <property type="entry name" value="Endonuclease III"/>
    <property type="match status" value="1"/>
</dbReference>
<dbReference type="Proteomes" id="UP000594121">
    <property type="component" value="Chromosome"/>
</dbReference>
<keyword evidence="7" id="KW-0411">Iron-sulfur</keyword>
<dbReference type="PIRSF" id="PIRSF001435">
    <property type="entry name" value="Nth"/>
    <property type="match status" value="1"/>
</dbReference>
<dbReference type="GO" id="GO:0141016">
    <property type="term" value="F:G/T mismatch-specific thymine-DNA glycosylase activity"/>
    <property type="evidence" value="ECO:0007669"/>
    <property type="project" value="UniProtKB-EC"/>
</dbReference>
<evidence type="ECO:0000256" key="11">
    <source>
        <dbReference type="ARBA" id="ARBA00066769"/>
    </source>
</evidence>